<name>A0A1I0RGQ7_9FIRM</name>
<gene>
    <name evidence="1" type="ORF">SAMN05421659_11583</name>
</gene>
<reference evidence="1 2" key="1">
    <citation type="submission" date="2016-10" db="EMBL/GenBank/DDBJ databases">
        <authorList>
            <person name="de Groot N.N."/>
        </authorList>
    </citation>
    <scope>NUCLEOTIDE SEQUENCE [LARGE SCALE GENOMIC DNA]</scope>
    <source>
        <strain evidence="1 2">DSM 9179</strain>
    </source>
</reference>
<dbReference type="EMBL" id="FOJI01000015">
    <property type="protein sequence ID" value="SEW40012.1"/>
    <property type="molecule type" value="Genomic_DNA"/>
</dbReference>
<dbReference type="Pfam" id="PF19628">
    <property type="entry name" value="DUF6132"/>
    <property type="match status" value="1"/>
</dbReference>
<evidence type="ECO:0000313" key="2">
    <source>
        <dbReference type="Proteomes" id="UP000199701"/>
    </source>
</evidence>
<organism evidence="1 2">
    <name type="scientific">[Clostridium] fimetarium</name>
    <dbReference type="NCBI Taxonomy" id="99656"/>
    <lineage>
        <taxon>Bacteria</taxon>
        <taxon>Bacillati</taxon>
        <taxon>Bacillota</taxon>
        <taxon>Clostridia</taxon>
        <taxon>Lachnospirales</taxon>
        <taxon>Lachnospiraceae</taxon>
    </lineage>
</organism>
<dbReference type="RefSeq" id="WP_139197316.1">
    <property type="nucleotide sequence ID" value="NZ_FOJI01000015.1"/>
</dbReference>
<protein>
    <recommendedName>
        <fullName evidence="3">YtxH domain-containing protein</fullName>
    </recommendedName>
</protein>
<dbReference type="AlphaFoldDB" id="A0A1I0RGQ7"/>
<sequence length="54" mass="5847">MTIKMIIGILVGGFLGFLYYKKVGCPDGTCPITSNRYISTIYGAFLGLLVSNLI</sequence>
<dbReference type="STRING" id="99656.SAMN05421659_11583"/>
<evidence type="ECO:0000313" key="1">
    <source>
        <dbReference type="EMBL" id="SEW40012.1"/>
    </source>
</evidence>
<evidence type="ECO:0008006" key="3">
    <source>
        <dbReference type="Google" id="ProtNLM"/>
    </source>
</evidence>
<proteinExistence type="predicted"/>
<dbReference type="InterPro" id="IPR045764">
    <property type="entry name" value="DUF6132"/>
</dbReference>
<accession>A0A1I0RGQ7</accession>
<dbReference type="Proteomes" id="UP000199701">
    <property type="component" value="Unassembled WGS sequence"/>
</dbReference>
<dbReference type="OrthoDB" id="2062758at2"/>
<keyword evidence="2" id="KW-1185">Reference proteome</keyword>